<dbReference type="EMBL" id="GBRH01245760">
    <property type="protein sequence ID" value="JAD52135.1"/>
    <property type="molecule type" value="Transcribed_RNA"/>
</dbReference>
<protein>
    <submittedName>
        <fullName evidence="1">Uncharacterized protein</fullName>
    </submittedName>
</protein>
<dbReference type="AlphaFoldDB" id="A0A0A9ATC3"/>
<sequence length="23" mass="2753">MEFRISQLPTSLVARRYHQDTTC</sequence>
<reference evidence="1" key="2">
    <citation type="journal article" date="2015" name="Data Brief">
        <title>Shoot transcriptome of the giant reed, Arundo donax.</title>
        <authorList>
            <person name="Barrero R.A."/>
            <person name="Guerrero F.D."/>
            <person name="Moolhuijzen P."/>
            <person name="Goolsby J.A."/>
            <person name="Tidwell J."/>
            <person name="Bellgard S.E."/>
            <person name="Bellgard M.I."/>
        </authorList>
    </citation>
    <scope>NUCLEOTIDE SEQUENCE</scope>
    <source>
        <tissue evidence="1">Shoot tissue taken approximately 20 cm above the soil surface</tissue>
    </source>
</reference>
<evidence type="ECO:0000313" key="1">
    <source>
        <dbReference type="EMBL" id="JAD52135.1"/>
    </source>
</evidence>
<accession>A0A0A9ATC3</accession>
<reference evidence="1" key="1">
    <citation type="submission" date="2014-09" db="EMBL/GenBank/DDBJ databases">
        <authorList>
            <person name="Magalhaes I.L.F."/>
            <person name="Oliveira U."/>
            <person name="Santos F.R."/>
            <person name="Vidigal T.H.D.A."/>
            <person name="Brescovit A.D."/>
            <person name="Santos A.J."/>
        </authorList>
    </citation>
    <scope>NUCLEOTIDE SEQUENCE</scope>
    <source>
        <tissue evidence="1">Shoot tissue taken approximately 20 cm above the soil surface</tissue>
    </source>
</reference>
<name>A0A0A9ATC3_ARUDO</name>
<proteinExistence type="predicted"/>
<organism evidence="1">
    <name type="scientific">Arundo donax</name>
    <name type="common">Giant reed</name>
    <name type="synonym">Donax arundinaceus</name>
    <dbReference type="NCBI Taxonomy" id="35708"/>
    <lineage>
        <taxon>Eukaryota</taxon>
        <taxon>Viridiplantae</taxon>
        <taxon>Streptophyta</taxon>
        <taxon>Embryophyta</taxon>
        <taxon>Tracheophyta</taxon>
        <taxon>Spermatophyta</taxon>
        <taxon>Magnoliopsida</taxon>
        <taxon>Liliopsida</taxon>
        <taxon>Poales</taxon>
        <taxon>Poaceae</taxon>
        <taxon>PACMAD clade</taxon>
        <taxon>Arundinoideae</taxon>
        <taxon>Arundineae</taxon>
        <taxon>Arundo</taxon>
    </lineage>
</organism>